<organism evidence="1 2">
    <name type="scientific">Romanomermis culicivorax</name>
    <name type="common">Nematode worm</name>
    <dbReference type="NCBI Taxonomy" id="13658"/>
    <lineage>
        <taxon>Eukaryota</taxon>
        <taxon>Metazoa</taxon>
        <taxon>Ecdysozoa</taxon>
        <taxon>Nematoda</taxon>
        <taxon>Enoplea</taxon>
        <taxon>Dorylaimia</taxon>
        <taxon>Mermithida</taxon>
        <taxon>Mermithoidea</taxon>
        <taxon>Mermithidae</taxon>
        <taxon>Romanomermis</taxon>
    </lineage>
</organism>
<dbReference type="AlphaFoldDB" id="A0A915IFB6"/>
<evidence type="ECO:0000313" key="2">
    <source>
        <dbReference type="WBParaSite" id="nRc.2.0.1.t12850-RA"/>
    </source>
</evidence>
<reference evidence="2" key="1">
    <citation type="submission" date="2022-11" db="UniProtKB">
        <authorList>
            <consortium name="WormBaseParasite"/>
        </authorList>
    </citation>
    <scope>IDENTIFICATION</scope>
</reference>
<keyword evidence="1" id="KW-1185">Reference proteome</keyword>
<sequence length="107" mass="12061">MLSQRKLGLFCALNPTVLLPLPWWHFERVKSAIERADRSQVWVFMALFSMKRNTVAGPLAPNDSLQLVLLVCFHVGLDRIVFDGGVEVQVRDGITDLVTDPPMQRAT</sequence>
<dbReference type="WBParaSite" id="nRc.2.0.1.t12850-RA">
    <property type="protein sequence ID" value="nRc.2.0.1.t12850-RA"/>
    <property type="gene ID" value="nRc.2.0.1.g12850"/>
</dbReference>
<accession>A0A915IFB6</accession>
<name>A0A915IFB6_ROMCU</name>
<dbReference type="Proteomes" id="UP000887565">
    <property type="component" value="Unplaced"/>
</dbReference>
<proteinExistence type="predicted"/>
<protein>
    <submittedName>
        <fullName evidence="2">Uncharacterized protein</fullName>
    </submittedName>
</protein>
<evidence type="ECO:0000313" key="1">
    <source>
        <dbReference type="Proteomes" id="UP000887565"/>
    </source>
</evidence>